<evidence type="ECO:0000259" key="6">
    <source>
        <dbReference type="PROSITE" id="PS50114"/>
    </source>
</evidence>
<evidence type="ECO:0000256" key="5">
    <source>
        <dbReference type="SAM" id="MobiDB-lite"/>
    </source>
</evidence>
<feature type="compositionally biased region" description="Basic and acidic residues" evidence="5">
    <location>
        <begin position="40"/>
        <end position="49"/>
    </location>
</feature>
<dbReference type="Proteomes" id="UP000053424">
    <property type="component" value="Unassembled WGS sequence"/>
</dbReference>
<reference evidence="8" key="2">
    <citation type="submission" date="2015-01" db="EMBL/GenBank/DDBJ databases">
        <title>Evolutionary Origins and Diversification of the Mycorrhizal Mutualists.</title>
        <authorList>
            <consortium name="DOE Joint Genome Institute"/>
            <consortium name="Mycorrhizal Genomics Consortium"/>
            <person name="Kohler A."/>
            <person name="Kuo A."/>
            <person name="Nagy L.G."/>
            <person name="Floudas D."/>
            <person name="Copeland A."/>
            <person name="Barry K.W."/>
            <person name="Cichocki N."/>
            <person name="Veneault-Fourrey C."/>
            <person name="LaButti K."/>
            <person name="Lindquist E.A."/>
            <person name="Lipzen A."/>
            <person name="Lundell T."/>
            <person name="Morin E."/>
            <person name="Murat C."/>
            <person name="Riley R."/>
            <person name="Ohm R."/>
            <person name="Sun H."/>
            <person name="Tunlid A."/>
            <person name="Henrissat B."/>
            <person name="Grigoriev I.V."/>
            <person name="Hibbett D.S."/>
            <person name="Martin F."/>
        </authorList>
    </citation>
    <scope>NUCLEOTIDE SEQUENCE [LARGE SCALE GENOMIC DNA]</scope>
    <source>
        <strain evidence="8">h7</strain>
    </source>
</reference>
<dbReference type="SMART" id="SM00401">
    <property type="entry name" value="ZnF_GATA"/>
    <property type="match status" value="1"/>
</dbReference>
<evidence type="ECO:0000313" key="8">
    <source>
        <dbReference type="Proteomes" id="UP000053424"/>
    </source>
</evidence>
<dbReference type="AlphaFoldDB" id="A0A0C3C7E8"/>
<feature type="compositionally biased region" description="Polar residues" evidence="5">
    <location>
        <begin position="78"/>
        <end position="93"/>
    </location>
</feature>
<gene>
    <name evidence="7" type="ORF">M413DRAFT_9074</name>
</gene>
<dbReference type="PROSITE" id="PS50114">
    <property type="entry name" value="GATA_ZN_FINGER_2"/>
    <property type="match status" value="1"/>
</dbReference>
<feature type="compositionally biased region" description="Basic and acidic residues" evidence="5">
    <location>
        <begin position="57"/>
        <end position="74"/>
    </location>
</feature>
<feature type="region of interest" description="Disordered" evidence="5">
    <location>
        <begin position="1"/>
        <end position="104"/>
    </location>
</feature>
<keyword evidence="2 4" id="KW-0863">Zinc-finger</keyword>
<accession>A0A0C3C7E8</accession>
<feature type="domain" description="GATA-type" evidence="6">
    <location>
        <begin position="78"/>
        <end position="113"/>
    </location>
</feature>
<organism evidence="7 8">
    <name type="scientific">Hebeloma cylindrosporum</name>
    <dbReference type="NCBI Taxonomy" id="76867"/>
    <lineage>
        <taxon>Eukaryota</taxon>
        <taxon>Fungi</taxon>
        <taxon>Dikarya</taxon>
        <taxon>Basidiomycota</taxon>
        <taxon>Agaricomycotina</taxon>
        <taxon>Agaricomycetes</taxon>
        <taxon>Agaricomycetidae</taxon>
        <taxon>Agaricales</taxon>
        <taxon>Agaricineae</taxon>
        <taxon>Hymenogastraceae</taxon>
        <taxon>Hebeloma</taxon>
    </lineage>
</organism>
<dbReference type="STRING" id="686832.A0A0C3C7E8"/>
<dbReference type="InterPro" id="IPR051140">
    <property type="entry name" value="GATA_TF"/>
</dbReference>
<dbReference type="GO" id="GO:0006355">
    <property type="term" value="P:regulation of DNA-templated transcription"/>
    <property type="evidence" value="ECO:0007669"/>
    <property type="project" value="InterPro"/>
</dbReference>
<evidence type="ECO:0000256" key="3">
    <source>
        <dbReference type="ARBA" id="ARBA00022833"/>
    </source>
</evidence>
<dbReference type="GO" id="GO:0008270">
    <property type="term" value="F:zinc ion binding"/>
    <property type="evidence" value="ECO:0007669"/>
    <property type="project" value="UniProtKB-KW"/>
</dbReference>
<dbReference type="SUPFAM" id="SSF57716">
    <property type="entry name" value="Glucocorticoid receptor-like (DNA-binding domain)"/>
    <property type="match status" value="1"/>
</dbReference>
<evidence type="ECO:0000256" key="1">
    <source>
        <dbReference type="ARBA" id="ARBA00022723"/>
    </source>
</evidence>
<dbReference type="InterPro" id="IPR000679">
    <property type="entry name" value="Znf_GATA"/>
</dbReference>
<sequence>MPAAPPSTAGSTASSNSRSHYQHVSGQGGPHSNSASPKPSAKEEARMAEDGPSSRSSKPDSKEGDRAKRQKTNDDSQPEGSQTCLGCKATSTPEWRRGPMGPRTLCNACGLVYAKMIKKRYKDKSTNPKKPSSTGGGSNKIGGATTTVLGGGVGAQMHVIGLEESDDESEDEDDYPPSTSSRRNDNSG</sequence>
<dbReference type="Pfam" id="PF00320">
    <property type="entry name" value="GATA"/>
    <property type="match status" value="1"/>
</dbReference>
<protein>
    <recommendedName>
        <fullName evidence="6">GATA-type domain-containing protein</fullName>
    </recommendedName>
</protein>
<dbReference type="PANTHER" id="PTHR45658">
    <property type="entry name" value="GATA TRANSCRIPTION FACTOR"/>
    <property type="match status" value="1"/>
</dbReference>
<proteinExistence type="predicted"/>
<feature type="region of interest" description="Disordered" evidence="5">
    <location>
        <begin position="120"/>
        <end position="188"/>
    </location>
</feature>
<evidence type="ECO:0000256" key="4">
    <source>
        <dbReference type="PROSITE-ProRule" id="PRU00094"/>
    </source>
</evidence>
<feature type="compositionally biased region" description="Low complexity" evidence="5">
    <location>
        <begin position="1"/>
        <end position="15"/>
    </location>
</feature>
<evidence type="ECO:0000256" key="2">
    <source>
        <dbReference type="ARBA" id="ARBA00022771"/>
    </source>
</evidence>
<keyword evidence="1" id="KW-0479">Metal-binding</keyword>
<name>A0A0C3C7E8_HEBCY</name>
<dbReference type="HOGENOM" id="CLU_1441218_0_0_1"/>
<dbReference type="OrthoDB" id="2162994at2759"/>
<dbReference type="EMBL" id="KN831773">
    <property type="protein sequence ID" value="KIM44800.1"/>
    <property type="molecule type" value="Genomic_DNA"/>
</dbReference>
<keyword evidence="3" id="KW-0862">Zinc</keyword>
<dbReference type="InterPro" id="IPR013088">
    <property type="entry name" value="Znf_NHR/GATA"/>
</dbReference>
<dbReference type="CDD" id="cd00202">
    <property type="entry name" value="ZnF_GATA"/>
    <property type="match status" value="1"/>
</dbReference>
<feature type="compositionally biased region" description="Acidic residues" evidence="5">
    <location>
        <begin position="163"/>
        <end position="175"/>
    </location>
</feature>
<dbReference type="Gene3D" id="3.30.50.10">
    <property type="entry name" value="Erythroid Transcription Factor GATA-1, subunit A"/>
    <property type="match status" value="1"/>
</dbReference>
<dbReference type="GO" id="GO:0043565">
    <property type="term" value="F:sequence-specific DNA binding"/>
    <property type="evidence" value="ECO:0007669"/>
    <property type="project" value="InterPro"/>
</dbReference>
<reference evidence="7 8" key="1">
    <citation type="submission" date="2014-04" db="EMBL/GenBank/DDBJ databases">
        <authorList>
            <consortium name="DOE Joint Genome Institute"/>
            <person name="Kuo A."/>
            <person name="Gay G."/>
            <person name="Dore J."/>
            <person name="Kohler A."/>
            <person name="Nagy L.G."/>
            <person name="Floudas D."/>
            <person name="Copeland A."/>
            <person name="Barry K.W."/>
            <person name="Cichocki N."/>
            <person name="Veneault-Fourrey C."/>
            <person name="LaButti K."/>
            <person name="Lindquist E.A."/>
            <person name="Lipzen A."/>
            <person name="Lundell T."/>
            <person name="Morin E."/>
            <person name="Murat C."/>
            <person name="Sun H."/>
            <person name="Tunlid A."/>
            <person name="Henrissat B."/>
            <person name="Grigoriev I.V."/>
            <person name="Hibbett D.S."/>
            <person name="Martin F."/>
            <person name="Nordberg H.P."/>
            <person name="Cantor M.N."/>
            <person name="Hua S.X."/>
        </authorList>
    </citation>
    <scope>NUCLEOTIDE SEQUENCE [LARGE SCALE GENOMIC DNA]</scope>
    <source>
        <strain evidence="8">h7</strain>
    </source>
</reference>
<keyword evidence="8" id="KW-1185">Reference proteome</keyword>
<evidence type="ECO:0000313" key="7">
    <source>
        <dbReference type="EMBL" id="KIM44800.1"/>
    </source>
</evidence>
<feature type="compositionally biased region" description="Polar residues" evidence="5">
    <location>
        <begin position="16"/>
        <end position="37"/>
    </location>
</feature>